<feature type="compositionally biased region" description="Low complexity" evidence="1">
    <location>
        <begin position="13"/>
        <end position="22"/>
    </location>
</feature>
<evidence type="ECO:0000313" key="3">
    <source>
        <dbReference type="EMBL" id="MFC5064408.1"/>
    </source>
</evidence>
<feature type="domain" description="Beta-lactamase class A catalytic" evidence="2">
    <location>
        <begin position="59"/>
        <end position="179"/>
    </location>
</feature>
<dbReference type="EMBL" id="JBHSIV010000023">
    <property type="protein sequence ID" value="MFC5064408.1"/>
    <property type="molecule type" value="Genomic_DNA"/>
</dbReference>
<organism evidence="3 4">
    <name type="scientific">Actinomycetospora atypica</name>
    <dbReference type="NCBI Taxonomy" id="1290095"/>
    <lineage>
        <taxon>Bacteria</taxon>
        <taxon>Bacillati</taxon>
        <taxon>Actinomycetota</taxon>
        <taxon>Actinomycetes</taxon>
        <taxon>Pseudonocardiales</taxon>
        <taxon>Pseudonocardiaceae</taxon>
        <taxon>Actinomycetospora</taxon>
    </lineage>
</organism>
<comment type="caution">
    <text evidence="3">The sequence shown here is derived from an EMBL/GenBank/DDBJ whole genome shotgun (WGS) entry which is preliminary data.</text>
</comment>
<evidence type="ECO:0000259" key="2">
    <source>
        <dbReference type="Pfam" id="PF13354"/>
    </source>
</evidence>
<dbReference type="RefSeq" id="WP_378037753.1">
    <property type="nucleotide sequence ID" value="NZ_JBHSIV010000023.1"/>
</dbReference>
<gene>
    <name evidence="3" type="ORF">ACFPBZ_19445</name>
</gene>
<keyword evidence="4" id="KW-1185">Reference proteome</keyword>
<evidence type="ECO:0000313" key="4">
    <source>
        <dbReference type="Proteomes" id="UP001595947"/>
    </source>
</evidence>
<dbReference type="Pfam" id="PF13354">
    <property type="entry name" value="Beta-lactamase2"/>
    <property type="match status" value="1"/>
</dbReference>
<proteinExistence type="predicted"/>
<dbReference type="InterPro" id="IPR012338">
    <property type="entry name" value="Beta-lactam/transpept-like"/>
</dbReference>
<evidence type="ECO:0000256" key="1">
    <source>
        <dbReference type="SAM" id="MobiDB-lite"/>
    </source>
</evidence>
<dbReference type="PANTHER" id="PTHR35333">
    <property type="entry name" value="BETA-LACTAMASE"/>
    <property type="match status" value="1"/>
</dbReference>
<protein>
    <submittedName>
        <fullName evidence="3">Serine hydrolase</fullName>
    </submittedName>
</protein>
<name>A0ABV9YRH4_9PSEU</name>
<dbReference type="InterPro" id="IPR000871">
    <property type="entry name" value="Beta-lactam_class-A"/>
</dbReference>
<keyword evidence="3" id="KW-0378">Hydrolase</keyword>
<dbReference type="Proteomes" id="UP001595947">
    <property type="component" value="Unassembled WGS sequence"/>
</dbReference>
<dbReference type="Gene3D" id="3.40.710.10">
    <property type="entry name" value="DD-peptidase/beta-lactamase superfamily"/>
    <property type="match status" value="1"/>
</dbReference>
<sequence>MLALGLVACSSAPAPSDPAALPANPPRPATCAPETSTDLTTPDGWLNRVATAPTTVGLVVDDGRGRVVSHEASTSFPMASSVKVVHLTAYGAAVAEGRIRPDDRVPLADWERWYLPGIDQAHPAALKRLGAAPDYTVDQIVTAMIQESDNAAADWVRARLGDGALRAAAASGGWTDVDLPSFTGSTARFAMPELAPVGAARPELATVDAQLGQRLADDPGFRAEVVRRYTQQVTADPQRFLTDQERWTATTASGTPKQLLGLYRALVAGSVPGADVAVRQLTWQSPKLGFKSGSFVNVLTLGSFVRRTDGTTAYAVILGRDLPVLPLTTQQTAGQQSMVIEAATSTRAFDRLLCVV</sequence>
<dbReference type="SUPFAM" id="SSF56601">
    <property type="entry name" value="beta-lactamase/transpeptidase-like"/>
    <property type="match status" value="1"/>
</dbReference>
<feature type="region of interest" description="Disordered" evidence="1">
    <location>
        <begin position="13"/>
        <end position="36"/>
    </location>
</feature>
<dbReference type="InterPro" id="IPR045155">
    <property type="entry name" value="Beta-lactam_cat"/>
</dbReference>
<dbReference type="PANTHER" id="PTHR35333:SF5">
    <property type="entry name" value="CONSERVED LIPOPROTEIN LPQF-RELATED"/>
    <property type="match status" value="1"/>
</dbReference>
<accession>A0ABV9YRH4</accession>
<dbReference type="GO" id="GO:0016787">
    <property type="term" value="F:hydrolase activity"/>
    <property type="evidence" value="ECO:0007669"/>
    <property type="project" value="UniProtKB-KW"/>
</dbReference>
<reference evidence="4" key="1">
    <citation type="journal article" date="2019" name="Int. J. Syst. Evol. Microbiol.">
        <title>The Global Catalogue of Microorganisms (GCM) 10K type strain sequencing project: providing services to taxonomists for standard genome sequencing and annotation.</title>
        <authorList>
            <consortium name="The Broad Institute Genomics Platform"/>
            <consortium name="The Broad Institute Genome Sequencing Center for Infectious Disease"/>
            <person name="Wu L."/>
            <person name="Ma J."/>
        </authorList>
    </citation>
    <scope>NUCLEOTIDE SEQUENCE [LARGE SCALE GENOMIC DNA]</scope>
    <source>
        <strain evidence="4">CGMCC 4.7093</strain>
    </source>
</reference>